<feature type="region of interest" description="Disordered" evidence="1">
    <location>
        <begin position="1"/>
        <end position="22"/>
    </location>
</feature>
<evidence type="ECO:0008006" key="4">
    <source>
        <dbReference type="Google" id="ProtNLM"/>
    </source>
</evidence>
<evidence type="ECO:0000256" key="1">
    <source>
        <dbReference type="SAM" id="MobiDB-lite"/>
    </source>
</evidence>
<evidence type="ECO:0000313" key="3">
    <source>
        <dbReference type="Proteomes" id="UP000234744"/>
    </source>
</evidence>
<organism evidence="2 3">
    <name type="scientific">Pseudomonas plecoglossicida</name>
    <dbReference type="NCBI Taxonomy" id="70775"/>
    <lineage>
        <taxon>Bacteria</taxon>
        <taxon>Pseudomonadati</taxon>
        <taxon>Pseudomonadota</taxon>
        <taxon>Gammaproteobacteria</taxon>
        <taxon>Pseudomonadales</taxon>
        <taxon>Pseudomonadaceae</taxon>
        <taxon>Pseudomonas</taxon>
    </lineage>
</organism>
<keyword evidence="3" id="KW-1185">Reference proteome</keyword>
<gene>
    <name evidence="2" type="ORF">CXG47_12595</name>
</gene>
<sequence length="191" mass="19401">MAKQTINLGTAPTGQGGDTPRSANVKIDANFDELYDALGAGGAPKALPAALPVVKGGTGGSTPAAARSGLGLGDAATRNVGISPNQVMEVGAGGLLGIAPSTSNMHNVFNTEFRSAAVATNSPPGGDGYYNLMHIRAGVDSRWTTILAQEVNGYRLAFKTVAIDQSAATAWSTIYHSNNTTRAADGTLKAI</sequence>
<accession>A0ABX4U548</accession>
<reference evidence="2 3" key="1">
    <citation type="submission" date="2017-12" db="EMBL/GenBank/DDBJ databases">
        <title>Detection of the carbapenemase gene blaVIM-5 in members of the Pseudomonas putida group isolated from polluted Nigerian wetlands.</title>
        <authorList>
            <person name="Adelowo O."/>
            <person name="Vollmers J."/>
            <person name="Maeusezahl I."/>
            <person name="Kaster A.-K."/>
            <person name="Mueller J.A."/>
        </authorList>
    </citation>
    <scope>NUCLEOTIDE SEQUENCE [LARGE SCALE GENOMIC DNA]</scope>
    <source>
        <strain evidence="2 3">MR69</strain>
    </source>
</reference>
<feature type="compositionally biased region" description="Polar residues" evidence="1">
    <location>
        <begin position="1"/>
        <end position="13"/>
    </location>
</feature>
<proteinExistence type="predicted"/>
<name>A0ABX4U548_PSEDL</name>
<dbReference type="RefSeq" id="WP_102085077.1">
    <property type="nucleotide sequence ID" value="NZ_PJCJ01000006.1"/>
</dbReference>
<dbReference type="InterPro" id="IPR036240">
    <property type="entry name" value="Gp9-like_sf"/>
</dbReference>
<dbReference type="Proteomes" id="UP000234744">
    <property type="component" value="Unassembled WGS sequence"/>
</dbReference>
<evidence type="ECO:0000313" key="2">
    <source>
        <dbReference type="EMBL" id="PLV14228.1"/>
    </source>
</evidence>
<dbReference type="SUPFAM" id="SSF50017">
    <property type="entry name" value="gp9"/>
    <property type="match status" value="1"/>
</dbReference>
<protein>
    <recommendedName>
        <fullName evidence="4">Phage tail protein</fullName>
    </recommendedName>
</protein>
<comment type="caution">
    <text evidence="2">The sequence shown here is derived from an EMBL/GenBank/DDBJ whole genome shotgun (WGS) entry which is preliminary data.</text>
</comment>
<dbReference type="EMBL" id="PJCJ01000006">
    <property type="protein sequence ID" value="PLV14228.1"/>
    <property type="molecule type" value="Genomic_DNA"/>
</dbReference>